<feature type="domain" description="DNA mismatch repair proteins mutS family" evidence="11">
    <location>
        <begin position="800"/>
        <end position="816"/>
    </location>
</feature>
<protein>
    <recommendedName>
        <fullName evidence="2 9">DNA mismatch repair protein MSH3</fullName>
    </recommendedName>
    <alternativeName>
        <fullName evidence="2 9">DNA mismatch repair protein MSH3</fullName>
    </alternativeName>
    <alternativeName>
        <fullName evidence="8">MutS protein homolog 3</fullName>
    </alternativeName>
</protein>
<accession>A0AA39X0W9</accession>
<dbReference type="InterPro" id="IPR036187">
    <property type="entry name" value="DNA_mismatch_repair_MutS_sf"/>
</dbReference>
<evidence type="ECO:0000256" key="4">
    <source>
        <dbReference type="ARBA" id="ARBA00022840"/>
    </source>
</evidence>
<feature type="compositionally biased region" description="Basic and acidic residues" evidence="10">
    <location>
        <begin position="1010"/>
        <end position="1021"/>
    </location>
</feature>
<dbReference type="GO" id="GO:0030983">
    <property type="term" value="F:mismatched DNA binding"/>
    <property type="evidence" value="ECO:0007669"/>
    <property type="project" value="InterPro"/>
</dbReference>
<keyword evidence="3" id="KW-0547">Nucleotide-binding</keyword>
<dbReference type="Pfam" id="PF05192">
    <property type="entry name" value="MutS_III"/>
    <property type="match status" value="1"/>
</dbReference>
<dbReference type="AlphaFoldDB" id="A0AA39X0W9"/>
<keyword evidence="4" id="KW-0067">ATP-binding</keyword>
<evidence type="ECO:0000256" key="3">
    <source>
        <dbReference type="ARBA" id="ARBA00022741"/>
    </source>
</evidence>
<gene>
    <name evidence="12" type="ORF">B0T17DRAFT_507879</name>
</gene>
<evidence type="ECO:0000256" key="2">
    <source>
        <dbReference type="ARBA" id="ARBA00022151"/>
    </source>
</evidence>
<feature type="compositionally biased region" description="Basic and acidic residues" evidence="10">
    <location>
        <begin position="56"/>
        <end position="72"/>
    </location>
</feature>
<evidence type="ECO:0000256" key="1">
    <source>
        <dbReference type="ARBA" id="ARBA00007094"/>
    </source>
</evidence>
<feature type="compositionally biased region" description="Acidic residues" evidence="10">
    <location>
        <begin position="998"/>
        <end position="1009"/>
    </location>
</feature>
<evidence type="ECO:0000313" key="12">
    <source>
        <dbReference type="EMBL" id="KAK0624840.1"/>
    </source>
</evidence>
<dbReference type="InterPro" id="IPR007696">
    <property type="entry name" value="DNA_mismatch_repair_MutS_core"/>
</dbReference>
<dbReference type="GO" id="GO:0006298">
    <property type="term" value="P:mismatch repair"/>
    <property type="evidence" value="ECO:0007669"/>
    <property type="project" value="InterPro"/>
</dbReference>
<dbReference type="SMART" id="SM00534">
    <property type="entry name" value="MUTSac"/>
    <property type="match status" value="1"/>
</dbReference>
<dbReference type="GO" id="GO:0005634">
    <property type="term" value="C:nucleus"/>
    <property type="evidence" value="ECO:0007669"/>
    <property type="project" value="TreeGrafter"/>
</dbReference>
<evidence type="ECO:0000313" key="13">
    <source>
        <dbReference type="Proteomes" id="UP001174934"/>
    </source>
</evidence>
<dbReference type="Pfam" id="PF00488">
    <property type="entry name" value="MutS_V"/>
    <property type="match status" value="1"/>
</dbReference>
<dbReference type="Proteomes" id="UP001174934">
    <property type="component" value="Unassembled WGS sequence"/>
</dbReference>
<evidence type="ECO:0000259" key="11">
    <source>
        <dbReference type="PROSITE" id="PS00486"/>
    </source>
</evidence>
<keyword evidence="5" id="KW-0238">DNA-binding</keyword>
<keyword evidence="13" id="KW-1185">Reference proteome</keyword>
<evidence type="ECO:0000256" key="6">
    <source>
        <dbReference type="ARBA" id="ARBA00023254"/>
    </source>
</evidence>
<sequence>MDSPHYLSAPADNNFLPILHNPNPNLSGRFTLPERVPLSYLQGDPDQSSGTNVKSDITRTDVNHSSLEDRALPYRSNHYMHQNNDADMSVGDYDDDSDEDELSSTAAGTPRTPEFRTIHNKRLRHTDSEQRSSHSSDLQQARYHDQGYLSSHSTSYRDEDGSADSDTDTEMTGHETETPARGDYTSSIMYKSGTEAQDDIICAITESRSAEVIGLAILNVRQMKAELVRLLSPERFTYQYLLDYLSRLPRAEKPTRYVVLETVYKSDSKSLLVPALQHAFALPVDAFPRKHWSQGKGLKYADSYALHGNIEAVKSFLSSEFYVACAYAAATKYVLTALRGGGTVLPQNSLQIRTSQGTDMMHIDRATTSSLELVETIRPTLSKAATLFGILNSTLTPQGRRLLRTTLLQPSTSEQNITERYDAVAELSSNEDMFSQFRTHLKGLLRIDIDRIVLWYLKVVKNLHTSIETEEFSGPIGRKIKEAFGNENMREVNDLVEKPWKMAQHIVRHLLTCETIESGQSRTSFNHLRHDLEDYVKGLNDVFEDKLGAHADLCFTSQRGYELGFQYSDVSRDLQSSRVVEQAIPGRCPDFAQHFIAGIPIQCHRREKNRFFCQTSELQRRAKQVQAQVDLVTMQNDKAVTALRSSLRRYAHTLFEMSEQIAWLDMLCSFTHLSTAQNYVRPIISDKLVLKTSRNPVMEARKVYADFTANDVYSGNETSRFQIITGGNMSGKSTFIKGVGLIQILAQMGCFVPAQHATVPICDQLFARMSTEDKPESNLGTFGVEMREMDYILRQATDKSLILIDELGRGTSPQEGLAVALAMSERLIKKNSRVFFATHFTTIARTLNKSRKRNILNVHFEGQSCATANNTHQISLPHKLSAGPVESEDYGLDLARRFFSERLLGNAEKITQFLRMQQAKKVTGPSTVTRKKNRLLMAVPTVLKDAKDSSMDGPALKSYLERLQIEFTVRMGPEEETEEREGTGEAEHVTGSGTPIPELEEPDEAEVEELDRRWEGEEARAMEANLPRPAGKRSVTTVDAAPGPVSSSDDGSSKRLRVNRARALQAQKMT</sequence>
<evidence type="ECO:0000256" key="5">
    <source>
        <dbReference type="ARBA" id="ARBA00023125"/>
    </source>
</evidence>
<feature type="compositionally biased region" description="Acidic residues" evidence="10">
    <location>
        <begin position="92"/>
        <end position="102"/>
    </location>
</feature>
<dbReference type="SUPFAM" id="SSF48334">
    <property type="entry name" value="DNA repair protein MutS, domain III"/>
    <property type="match status" value="1"/>
</dbReference>
<evidence type="ECO:0000256" key="9">
    <source>
        <dbReference type="ARBA" id="ARBA00073774"/>
    </source>
</evidence>
<dbReference type="GO" id="GO:0140664">
    <property type="term" value="F:ATP-dependent DNA damage sensor activity"/>
    <property type="evidence" value="ECO:0007669"/>
    <property type="project" value="InterPro"/>
</dbReference>
<feature type="compositionally biased region" description="Polar residues" evidence="10">
    <location>
        <begin position="45"/>
        <end position="55"/>
    </location>
</feature>
<feature type="compositionally biased region" description="Basic and acidic residues" evidence="10">
    <location>
        <begin position="171"/>
        <end position="180"/>
    </location>
</feature>
<evidence type="ECO:0000256" key="10">
    <source>
        <dbReference type="SAM" id="MobiDB-lite"/>
    </source>
</evidence>
<keyword evidence="6" id="KW-0469">Meiosis</keyword>
<evidence type="ECO:0000256" key="7">
    <source>
        <dbReference type="ARBA" id="ARBA00025902"/>
    </source>
</evidence>
<dbReference type="PANTHER" id="PTHR11361">
    <property type="entry name" value="DNA MISMATCH REPAIR PROTEIN MUTS FAMILY MEMBER"/>
    <property type="match status" value="1"/>
</dbReference>
<comment type="subunit">
    <text evidence="7">Heterodimer consisting of MSH2-MSH3 (MutS beta). Forms a ternary complex with MutL alpha (MLH1-PMS1).</text>
</comment>
<dbReference type="FunFam" id="3.40.50.300:FF:000870">
    <property type="entry name" value="MutS protein homolog 4"/>
    <property type="match status" value="1"/>
</dbReference>
<dbReference type="InterPro" id="IPR045076">
    <property type="entry name" value="MutS"/>
</dbReference>
<comment type="caution">
    <text evidence="12">The sequence shown here is derived from an EMBL/GenBank/DDBJ whole genome shotgun (WGS) entry which is preliminary data.</text>
</comment>
<dbReference type="InterPro" id="IPR000432">
    <property type="entry name" value="DNA_mismatch_repair_MutS_C"/>
</dbReference>
<dbReference type="Gene3D" id="3.40.50.300">
    <property type="entry name" value="P-loop containing nucleotide triphosphate hydrolases"/>
    <property type="match status" value="1"/>
</dbReference>
<dbReference type="GO" id="GO:0005524">
    <property type="term" value="F:ATP binding"/>
    <property type="evidence" value="ECO:0007669"/>
    <property type="project" value="UniProtKB-KW"/>
</dbReference>
<dbReference type="Gene3D" id="1.10.1420.10">
    <property type="match status" value="1"/>
</dbReference>
<feature type="region of interest" description="Disordered" evidence="10">
    <location>
        <begin position="39"/>
        <end position="185"/>
    </location>
</feature>
<dbReference type="SUPFAM" id="SSF52540">
    <property type="entry name" value="P-loop containing nucleoside triphosphate hydrolases"/>
    <property type="match status" value="1"/>
</dbReference>
<reference evidence="12" key="1">
    <citation type="submission" date="2023-06" db="EMBL/GenBank/DDBJ databases">
        <title>Genome-scale phylogeny and comparative genomics of the fungal order Sordariales.</title>
        <authorList>
            <consortium name="Lawrence Berkeley National Laboratory"/>
            <person name="Hensen N."/>
            <person name="Bonometti L."/>
            <person name="Westerberg I."/>
            <person name="Brannstrom I.O."/>
            <person name="Guillou S."/>
            <person name="Cros-Aarteil S."/>
            <person name="Calhoun S."/>
            <person name="Haridas S."/>
            <person name="Kuo A."/>
            <person name="Mondo S."/>
            <person name="Pangilinan J."/>
            <person name="Riley R."/>
            <person name="LaButti K."/>
            <person name="Andreopoulos B."/>
            <person name="Lipzen A."/>
            <person name="Chen C."/>
            <person name="Yanf M."/>
            <person name="Daum C."/>
            <person name="Ng V."/>
            <person name="Clum A."/>
            <person name="Steindorff A."/>
            <person name="Ohm R."/>
            <person name="Martin F."/>
            <person name="Silar P."/>
            <person name="Natvig D."/>
            <person name="Lalanne C."/>
            <person name="Gautier V."/>
            <person name="Ament-velasquez S.L."/>
            <person name="Kruys A."/>
            <person name="Hutchinson M.I."/>
            <person name="Powell A.J."/>
            <person name="Barry K."/>
            <person name="Miller A.N."/>
            <person name="Grigoriev I.V."/>
            <person name="Debuchy R."/>
            <person name="Gladieux P."/>
            <person name="Thoren M.H."/>
            <person name="Johannesson H."/>
        </authorList>
    </citation>
    <scope>NUCLEOTIDE SEQUENCE</scope>
    <source>
        <strain evidence="12">SMH3391-2</strain>
    </source>
</reference>
<dbReference type="SMART" id="SM00533">
    <property type="entry name" value="MUTSd"/>
    <property type="match status" value="1"/>
</dbReference>
<dbReference type="EMBL" id="JAULSR010000003">
    <property type="protein sequence ID" value="KAK0624840.1"/>
    <property type="molecule type" value="Genomic_DNA"/>
</dbReference>
<dbReference type="InterPro" id="IPR027417">
    <property type="entry name" value="P-loop_NTPase"/>
</dbReference>
<dbReference type="PANTHER" id="PTHR11361:SF21">
    <property type="entry name" value="MUTS PROTEIN HOMOLOG 4"/>
    <property type="match status" value="1"/>
</dbReference>
<dbReference type="GO" id="GO:0007131">
    <property type="term" value="P:reciprocal meiotic recombination"/>
    <property type="evidence" value="ECO:0007669"/>
    <property type="project" value="TreeGrafter"/>
</dbReference>
<name>A0AA39X0W9_9PEZI</name>
<feature type="region of interest" description="Disordered" evidence="10">
    <location>
        <begin position="972"/>
        <end position="1070"/>
    </location>
</feature>
<proteinExistence type="inferred from homology"/>
<feature type="compositionally biased region" description="Basic and acidic residues" evidence="10">
    <location>
        <begin position="125"/>
        <end position="134"/>
    </location>
</feature>
<dbReference type="PROSITE" id="PS00486">
    <property type="entry name" value="DNA_MISMATCH_REPAIR_2"/>
    <property type="match status" value="1"/>
</dbReference>
<evidence type="ECO:0000256" key="8">
    <source>
        <dbReference type="ARBA" id="ARBA00029792"/>
    </source>
</evidence>
<organism evidence="12 13">
    <name type="scientific">Bombardia bombarda</name>
    <dbReference type="NCBI Taxonomy" id="252184"/>
    <lineage>
        <taxon>Eukaryota</taxon>
        <taxon>Fungi</taxon>
        <taxon>Dikarya</taxon>
        <taxon>Ascomycota</taxon>
        <taxon>Pezizomycotina</taxon>
        <taxon>Sordariomycetes</taxon>
        <taxon>Sordariomycetidae</taxon>
        <taxon>Sordariales</taxon>
        <taxon>Lasiosphaeriaceae</taxon>
        <taxon>Bombardia</taxon>
    </lineage>
</organism>
<comment type="similarity">
    <text evidence="1">Belongs to the DNA mismatch repair MutS family. MSH3 subfamily.</text>
</comment>